<comment type="caution">
    <text evidence="2">The sequence shown here is derived from an EMBL/GenBank/DDBJ whole genome shotgun (WGS) entry which is preliminary data.</text>
</comment>
<dbReference type="Gene3D" id="3.40.50.1820">
    <property type="entry name" value="alpha/beta hydrolase"/>
    <property type="match status" value="1"/>
</dbReference>
<dbReference type="InterPro" id="IPR029058">
    <property type="entry name" value="AB_hydrolase_fold"/>
</dbReference>
<dbReference type="SUPFAM" id="SSF53474">
    <property type="entry name" value="alpha/beta-Hydrolases"/>
    <property type="match status" value="1"/>
</dbReference>
<keyword evidence="2" id="KW-0378">Hydrolase</keyword>
<dbReference type="Pfam" id="PF00561">
    <property type="entry name" value="Abhydrolase_1"/>
    <property type="match status" value="1"/>
</dbReference>
<dbReference type="AlphaFoldDB" id="A0A6G3R0J5"/>
<accession>A0A6G3R0J5</accession>
<feature type="domain" description="AB hydrolase-1" evidence="1">
    <location>
        <begin position="43"/>
        <end position="300"/>
    </location>
</feature>
<gene>
    <name evidence="2" type="ORF">G3I53_25315</name>
</gene>
<dbReference type="InterPro" id="IPR000073">
    <property type="entry name" value="AB_hydrolase_1"/>
</dbReference>
<dbReference type="EMBL" id="JAAGMD010000701">
    <property type="protein sequence ID" value="NEA89273.1"/>
    <property type="molecule type" value="Genomic_DNA"/>
</dbReference>
<protein>
    <submittedName>
        <fullName evidence="2">Alpha/beta hydrolase</fullName>
    </submittedName>
</protein>
<organism evidence="2">
    <name type="scientific">Streptomyces sp. SID14436</name>
    <dbReference type="NCBI Taxonomy" id="2706070"/>
    <lineage>
        <taxon>Bacteria</taxon>
        <taxon>Bacillati</taxon>
        <taxon>Actinomycetota</taxon>
        <taxon>Actinomycetes</taxon>
        <taxon>Kitasatosporales</taxon>
        <taxon>Streptomycetaceae</taxon>
        <taxon>Streptomyces</taxon>
    </lineage>
</organism>
<sequence>MPVTLTDHAVRHTSTVPASAGWEIDLFLREYDGHTGPPGGRRAVLMLHGRSVPVLAGFDLRHKSYSWADALAKAGYDVFLMDLQGSGRSPRPKMDDPCNVNPAVHESLLTPNPLSGRREPGYPYQLNNSHSDRDELHTVVEYIRRLRGVAKVSFVGWSAASFVMGPYAIAHPDTVESLFLLAPMFPPRGNAAPPPVLPAPGYPTFVLAKDDFARGWDAQVPASCPGQREAGMVDVVWDALMDNDPVGRGWGAVSAGRPAGLSRYRNAVWWGWNTPTASGNDVLGTRVPVLIAYGEHDTTANTPTPNPVAALNFSVPALHTAISGPHKIMVRMTCAGHQIVWEGQHKNVHNLSKQWLKHAKVDGRTEGRFVMAESGSLTPEPEPARSLVPDLD</sequence>
<dbReference type="InterPro" id="IPR050266">
    <property type="entry name" value="AB_hydrolase_sf"/>
</dbReference>
<evidence type="ECO:0000313" key="2">
    <source>
        <dbReference type="EMBL" id="NEA89273.1"/>
    </source>
</evidence>
<dbReference type="PANTHER" id="PTHR43798">
    <property type="entry name" value="MONOACYLGLYCEROL LIPASE"/>
    <property type="match status" value="1"/>
</dbReference>
<name>A0A6G3R0J5_9ACTN</name>
<evidence type="ECO:0000259" key="1">
    <source>
        <dbReference type="Pfam" id="PF00561"/>
    </source>
</evidence>
<dbReference type="RefSeq" id="WP_164333921.1">
    <property type="nucleotide sequence ID" value="NZ_JAAGMD010000701.1"/>
</dbReference>
<dbReference type="GO" id="GO:0016787">
    <property type="term" value="F:hydrolase activity"/>
    <property type="evidence" value="ECO:0007669"/>
    <property type="project" value="UniProtKB-KW"/>
</dbReference>
<reference evidence="2" key="1">
    <citation type="submission" date="2020-01" db="EMBL/GenBank/DDBJ databases">
        <title>Insect and environment-associated Actinomycetes.</title>
        <authorList>
            <person name="Currrie C."/>
            <person name="Chevrette M."/>
            <person name="Carlson C."/>
            <person name="Stubbendieck R."/>
            <person name="Wendt-Pienkowski E."/>
        </authorList>
    </citation>
    <scope>NUCLEOTIDE SEQUENCE</scope>
    <source>
        <strain evidence="2">SID14436</strain>
    </source>
</reference>
<proteinExistence type="predicted"/>